<dbReference type="AlphaFoldDB" id="A0AAE4SCE1"/>
<organism evidence="1 2">
    <name type="scientific">Methanorbis furvi</name>
    <dbReference type="NCBI Taxonomy" id="3028299"/>
    <lineage>
        <taxon>Archaea</taxon>
        <taxon>Methanobacteriati</taxon>
        <taxon>Methanobacteriota</taxon>
        <taxon>Stenosarchaea group</taxon>
        <taxon>Methanomicrobia</taxon>
        <taxon>Methanomicrobiales</taxon>
        <taxon>Methanocorpusculaceae</taxon>
        <taxon>Methanorbis</taxon>
    </lineage>
</organism>
<comment type="caution">
    <text evidence="1">The sequence shown here is derived from an EMBL/GenBank/DDBJ whole genome shotgun (WGS) entry which is preliminary data.</text>
</comment>
<evidence type="ECO:0000313" key="1">
    <source>
        <dbReference type="EMBL" id="MDV0442430.1"/>
    </source>
</evidence>
<proteinExistence type="predicted"/>
<gene>
    <name evidence="1" type="ORF">McpAg1_16720</name>
</gene>
<dbReference type="EMBL" id="JAWDKA010000009">
    <property type="protein sequence ID" value="MDV0442430.1"/>
    <property type="molecule type" value="Genomic_DNA"/>
</dbReference>
<accession>A0AAE4SCE1</accession>
<reference evidence="1" key="1">
    <citation type="submission" date="2023-06" db="EMBL/GenBank/DDBJ databases">
        <title>Genome sequence of Methancorpusculaceae sp. Ag1.</title>
        <authorList>
            <person name="Protasov E."/>
            <person name="Platt K."/>
            <person name="Poehlein A."/>
            <person name="Daniel R."/>
            <person name="Brune A."/>
        </authorList>
    </citation>
    <scope>NUCLEOTIDE SEQUENCE</scope>
    <source>
        <strain evidence="1">Ag1</strain>
    </source>
</reference>
<sequence length="164" mass="18919">MHAVEKERDQSKTKRVPIYVTPSVRDAIVQLRKGNQTYGDVVAESISQTLRSAVSPTMFENLHAVGRYPLQKSVEFQMWFDEESQFWCVENKELALLGMGVTYSEIISSLEDCIDGHLLLFTRFSDEEHSADSLEVKKNLEEYLDFDSSYKLYLEKYGDDDLCL</sequence>
<protein>
    <submittedName>
        <fullName evidence="1">Uncharacterized protein</fullName>
    </submittedName>
</protein>
<keyword evidence="2" id="KW-1185">Reference proteome</keyword>
<name>A0AAE4SCE1_9EURY</name>
<evidence type="ECO:0000313" key="2">
    <source>
        <dbReference type="Proteomes" id="UP001273136"/>
    </source>
</evidence>
<dbReference type="Proteomes" id="UP001273136">
    <property type="component" value="Unassembled WGS sequence"/>
</dbReference>